<protein>
    <recommendedName>
        <fullName evidence="1">ADP-ribosyl cyclase/cyclic ADP-ribose hydrolase</fullName>
        <ecNumber evidence="1">3.2.2.6</ecNumber>
    </recommendedName>
</protein>
<dbReference type="InterPro" id="IPR000157">
    <property type="entry name" value="TIR_dom"/>
</dbReference>
<dbReference type="Pfam" id="PF01582">
    <property type="entry name" value="TIR"/>
    <property type="match status" value="1"/>
</dbReference>
<evidence type="ECO:0000256" key="5">
    <source>
        <dbReference type="ARBA" id="ARBA00022821"/>
    </source>
</evidence>
<keyword evidence="5" id="KW-0611">Plant defense</keyword>
<comment type="catalytic activity">
    <reaction evidence="7">
        <text>NAD(+) + H2O = ADP-D-ribose + nicotinamide + H(+)</text>
        <dbReference type="Rhea" id="RHEA:16301"/>
        <dbReference type="ChEBI" id="CHEBI:15377"/>
        <dbReference type="ChEBI" id="CHEBI:15378"/>
        <dbReference type="ChEBI" id="CHEBI:17154"/>
        <dbReference type="ChEBI" id="CHEBI:57540"/>
        <dbReference type="ChEBI" id="CHEBI:57967"/>
        <dbReference type="EC" id="3.2.2.6"/>
    </reaction>
    <physiologicalReaction direction="left-to-right" evidence="7">
        <dbReference type="Rhea" id="RHEA:16302"/>
    </physiologicalReaction>
</comment>
<keyword evidence="3" id="KW-0677">Repeat</keyword>
<organism evidence="9 10">
    <name type="scientific">Stylosanthes scabra</name>
    <dbReference type="NCBI Taxonomy" id="79078"/>
    <lineage>
        <taxon>Eukaryota</taxon>
        <taxon>Viridiplantae</taxon>
        <taxon>Streptophyta</taxon>
        <taxon>Embryophyta</taxon>
        <taxon>Tracheophyta</taxon>
        <taxon>Spermatophyta</taxon>
        <taxon>Magnoliopsida</taxon>
        <taxon>eudicotyledons</taxon>
        <taxon>Gunneridae</taxon>
        <taxon>Pentapetalae</taxon>
        <taxon>rosids</taxon>
        <taxon>fabids</taxon>
        <taxon>Fabales</taxon>
        <taxon>Fabaceae</taxon>
        <taxon>Papilionoideae</taxon>
        <taxon>50 kb inversion clade</taxon>
        <taxon>dalbergioids sensu lato</taxon>
        <taxon>Dalbergieae</taxon>
        <taxon>Pterocarpus clade</taxon>
        <taxon>Stylosanthes</taxon>
    </lineage>
</organism>
<evidence type="ECO:0000259" key="8">
    <source>
        <dbReference type="PROSITE" id="PS50104"/>
    </source>
</evidence>
<dbReference type="PROSITE" id="PS50104">
    <property type="entry name" value="TIR"/>
    <property type="match status" value="1"/>
</dbReference>
<evidence type="ECO:0000313" key="10">
    <source>
        <dbReference type="Proteomes" id="UP001341840"/>
    </source>
</evidence>
<dbReference type="InterPro" id="IPR032675">
    <property type="entry name" value="LRR_dom_sf"/>
</dbReference>
<dbReference type="Gene3D" id="3.40.50.10140">
    <property type="entry name" value="Toll/interleukin-1 receptor homology (TIR) domain"/>
    <property type="match status" value="1"/>
</dbReference>
<dbReference type="Proteomes" id="UP001341840">
    <property type="component" value="Unassembled WGS sequence"/>
</dbReference>
<dbReference type="PRINTS" id="PR00364">
    <property type="entry name" value="DISEASERSIST"/>
</dbReference>
<dbReference type="Gene3D" id="3.80.10.10">
    <property type="entry name" value="Ribonuclease Inhibitor"/>
    <property type="match status" value="2"/>
</dbReference>
<dbReference type="Pfam" id="PF23282">
    <property type="entry name" value="WHD_ROQ1"/>
    <property type="match status" value="1"/>
</dbReference>
<dbReference type="PANTHER" id="PTHR11017:SF259">
    <property type="entry name" value="ADP-RIBOSYL CYCLASE_CYCLIC ADP-RIBOSE HYDROLASE"/>
    <property type="match status" value="1"/>
</dbReference>
<keyword evidence="10" id="KW-1185">Reference proteome</keyword>
<dbReference type="InterPro" id="IPR044974">
    <property type="entry name" value="Disease_R_plants"/>
</dbReference>
<name>A0ABU6Y3M0_9FABA</name>
<reference evidence="9 10" key="1">
    <citation type="journal article" date="2023" name="Plants (Basel)">
        <title>Bridging the Gap: Combining Genomics and Transcriptomics Approaches to Understand Stylosanthes scabra, an Orphan Legume from the Brazilian Caatinga.</title>
        <authorList>
            <person name="Ferreira-Neto J.R.C."/>
            <person name="da Silva M.D."/>
            <person name="Binneck E."/>
            <person name="de Melo N.F."/>
            <person name="da Silva R.H."/>
            <person name="de Melo A.L.T.M."/>
            <person name="Pandolfi V."/>
            <person name="Bustamante F.O."/>
            <person name="Brasileiro-Vidal A.C."/>
            <person name="Benko-Iseppon A.M."/>
        </authorList>
    </citation>
    <scope>NUCLEOTIDE SEQUENCE [LARGE SCALE GENOMIC DNA]</scope>
    <source>
        <tissue evidence="9">Leaves</tissue>
    </source>
</reference>
<keyword evidence="6" id="KW-0520">NAD</keyword>
<dbReference type="InterPro" id="IPR002182">
    <property type="entry name" value="NB-ARC"/>
</dbReference>
<dbReference type="SUPFAM" id="SSF46785">
    <property type="entry name" value="Winged helix' DNA-binding domain"/>
    <property type="match status" value="1"/>
</dbReference>
<proteinExistence type="predicted"/>
<dbReference type="EC" id="3.2.2.6" evidence="1"/>
<evidence type="ECO:0000256" key="7">
    <source>
        <dbReference type="ARBA" id="ARBA00047304"/>
    </source>
</evidence>
<dbReference type="SMART" id="SM00255">
    <property type="entry name" value="TIR"/>
    <property type="match status" value="1"/>
</dbReference>
<dbReference type="PANTHER" id="PTHR11017">
    <property type="entry name" value="LEUCINE-RICH REPEAT-CONTAINING PROTEIN"/>
    <property type="match status" value="1"/>
</dbReference>
<keyword evidence="2" id="KW-0433">Leucine-rich repeat</keyword>
<dbReference type="InterPro" id="IPR042197">
    <property type="entry name" value="Apaf_helical"/>
</dbReference>
<feature type="domain" description="TIR" evidence="8">
    <location>
        <begin position="1"/>
        <end position="128"/>
    </location>
</feature>
<dbReference type="InterPro" id="IPR001611">
    <property type="entry name" value="Leu-rich_rpt"/>
</dbReference>
<dbReference type="InterPro" id="IPR045344">
    <property type="entry name" value="C-JID"/>
</dbReference>
<keyword evidence="4" id="KW-0378">Hydrolase</keyword>
<evidence type="ECO:0000256" key="3">
    <source>
        <dbReference type="ARBA" id="ARBA00022737"/>
    </source>
</evidence>
<dbReference type="EMBL" id="JASCZI010241694">
    <property type="protein sequence ID" value="MED6205062.1"/>
    <property type="molecule type" value="Genomic_DNA"/>
</dbReference>
<dbReference type="Pfam" id="PF00931">
    <property type="entry name" value="NB-ARC"/>
    <property type="match status" value="1"/>
</dbReference>
<comment type="caution">
    <text evidence="9">The sequence shown here is derived from an EMBL/GenBank/DDBJ whole genome shotgun (WGS) entry which is preliminary data.</text>
</comment>
<evidence type="ECO:0000256" key="2">
    <source>
        <dbReference type="ARBA" id="ARBA00022614"/>
    </source>
</evidence>
<accession>A0ABU6Y3M0</accession>
<evidence type="ECO:0000256" key="1">
    <source>
        <dbReference type="ARBA" id="ARBA00011982"/>
    </source>
</evidence>
<dbReference type="InterPro" id="IPR027417">
    <property type="entry name" value="P-loop_NTPase"/>
</dbReference>
<gene>
    <name evidence="9" type="ORF">PIB30_014534</name>
</gene>
<dbReference type="Gene3D" id="3.40.50.300">
    <property type="entry name" value="P-loop containing nucleotide triphosphate hydrolases"/>
    <property type="match status" value="1"/>
</dbReference>
<dbReference type="SUPFAM" id="SSF52200">
    <property type="entry name" value="Toll/Interleukin receptor TIR domain"/>
    <property type="match status" value="1"/>
</dbReference>
<dbReference type="InterPro" id="IPR058192">
    <property type="entry name" value="WHD_ROQ1-like"/>
</dbReference>
<dbReference type="SUPFAM" id="SSF52540">
    <property type="entry name" value="P-loop containing nucleoside triphosphate hydrolases"/>
    <property type="match status" value="1"/>
</dbReference>
<dbReference type="Gene3D" id="1.10.8.430">
    <property type="entry name" value="Helical domain of apoptotic protease-activating factors"/>
    <property type="match status" value="1"/>
</dbReference>
<evidence type="ECO:0000256" key="6">
    <source>
        <dbReference type="ARBA" id="ARBA00023027"/>
    </source>
</evidence>
<dbReference type="InterPro" id="IPR036390">
    <property type="entry name" value="WH_DNA-bd_sf"/>
</dbReference>
<evidence type="ECO:0000313" key="9">
    <source>
        <dbReference type="EMBL" id="MED6205062.1"/>
    </source>
</evidence>
<dbReference type="Pfam" id="PF20160">
    <property type="entry name" value="C-JID"/>
    <property type="match status" value="1"/>
</dbReference>
<evidence type="ECO:0000256" key="4">
    <source>
        <dbReference type="ARBA" id="ARBA00022801"/>
    </source>
</evidence>
<sequence>MQGQHISTELIQAIEGSQVLIAIFSKNYANSSWCLQELAKMLDCSTKVATPILLPIFYDVSPSEVRKQREVYGKALVEHEERFKHDSEMVQQWREALVQVANLSGWDIQNKQESVEIEKIVKRARSILSSNSLSVDGLVGMQSRVEELENLIDFNSNREEVRVVGICGMGGIGKSTLAKVIYGRSLHQYSARCFVDDISKVFREDGLLSLQKQFIHQITNGEISEIFNHYEANRLIRTTLRHQKSLIFLDNADEVGQLQKLGLTRDCLCPGSRVIVISRDRHVLKSFEPDEIYDAQLLNEDESHELFCRKAFKENTIMSCDDISKEYRDLTDLVLEYAQGLPLAIEILGSFLRHRDISEWRSALARLRNNPKKEIVDIFQMSFDALDSLEKEIFLDIACFFNHGYKYNVPKLLDYRGFHPNIGLSVLIDKSLITFEYEDGVRMHDLLQEFGRSIVRQSAPNEPWKWSRIWSAKDLQRIMFEDMVMDDVKAIRLRREYISGKTRNTTSTGEILSRMRRLEFLIIEDGSFSGSLNSMSNELRYFEWEFYPFTYFPSSCKLSKLFELILPFSYIKQLWEGTMCLDNLKILDLSYSENLVKIPNLSGAPNLEELILKGCTKLKHIHPSTGDLTKLVKLDLIGCTSLLSFPITVFGITSLRSVSMNGCSSLFSGEKSENGSENAVQQDNHLFCLWKPSLSCLSCLYELDLSYCNLYSIPDAIVTLHHLEFLRLRGNNIVRVPDFINKLPRLRVLNLDHCKRLMYISEFPLPLLTEERLKYDFRRLSMFNCPKVVERISGMAVSWMRKCIKVIDEKFNLSLVFVLPGSGIPRWFNHQSEGGGDSMRIESFPNLNDNKWNGIALCAQIQTHYNPAASTLLEHRNSIYLQIYHPPSREANELTFVCYTGEMNVMTGELVHLCILYISRQLFISFKEGHGIQEELGCLEFYFSSYPSPFDIEVKKWGMRVVLNEDMEEASSDGY</sequence>
<dbReference type="Pfam" id="PF13855">
    <property type="entry name" value="LRR_8"/>
    <property type="match status" value="1"/>
</dbReference>
<dbReference type="InterPro" id="IPR035897">
    <property type="entry name" value="Toll_tir_struct_dom_sf"/>
</dbReference>
<dbReference type="SUPFAM" id="SSF52058">
    <property type="entry name" value="L domain-like"/>
    <property type="match status" value="1"/>
</dbReference>